<keyword evidence="2" id="KW-1185">Reference proteome</keyword>
<reference evidence="1 2" key="1">
    <citation type="journal article" date="2024" name="J Genomics">
        <title>Draft genome sequencing and assembly of Favolaschia claudopus CIRM-BRFM 2984 isolated from oak limbs.</title>
        <authorList>
            <person name="Navarro D."/>
            <person name="Drula E."/>
            <person name="Chaduli D."/>
            <person name="Cazenave R."/>
            <person name="Ahrendt S."/>
            <person name="Wang J."/>
            <person name="Lipzen A."/>
            <person name="Daum C."/>
            <person name="Barry K."/>
            <person name="Grigoriev I.V."/>
            <person name="Favel A."/>
            <person name="Rosso M.N."/>
            <person name="Martin F."/>
        </authorList>
    </citation>
    <scope>NUCLEOTIDE SEQUENCE [LARGE SCALE GENOMIC DNA]</scope>
    <source>
        <strain evidence="1 2">CIRM-BRFM 2984</strain>
    </source>
</reference>
<accession>A0AAW0BG46</accession>
<sequence length="73" mass="8024">MDAPLHAPLRINAISRTPLSTKRTQKRLEAFLQDFQDRTTAAQGGHSAVTVQVQKLKDALKEDKDVVKAVGGR</sequence>
<evidence type="ECO:0000313" key="2">
    <source>
        <dbReference type="Proteomes" id="UP001362999"/>
    </source>
</evidence>
<organism evidence="1 2">
    <name type="scientific">Favolaschia claudopus</name>
    <dbReference type="NCBI Taxonomy" id="2862362"/>
    <lineage>
        <taxon>Eukaryota</taxon>
        <taxon>Fungi</taxon>
        <taxon>Dikarya</taxon>
        <taxon>Basidiomycota</taxon>
        <taxon>Agaricomycotina</taxon>
        <taxon>Agaricomycetes</taxon>
        <taxon>Agaricomycetidae</taxon>
        <taxon>Agaricales</taxon>
        <taxon>Marasmiineae</taxon>
        <taxon>Mycenaceae</taxon>
        <taxon>Favolaschia</taxon>
    </lineage>
</organism>
<evidence type="ECO:0000313" key="1">
    <source>
        <dbReference type="EMBL" id="KAK7024866.1"/>
    </source>
</evidence>
<protein>
    <submittedName>
        <fullName evidence="1">Short-chain dehydrogenase/reductase family protein</fullName>
    </submittedName>
</protein>
<gene>
    <name evidence="1" type="ORF">R3P38DRAFT_1052966</name>
</gene>
<dbReference type="Proteomes" id="UP001362999">
    <property type="component" value="Unassembled WGS sequence"/>
</dbReference>
<dbReference type="EMBL" id="JAWWNJ010000034">
    <property type="protein sequence ID" value="KAK7024866.1"/>
    <property type="molecule type" value="Genomic_DNA"/>
</dbReference>
<name>A0AAW0BG46_9AGAR</name>
<dbReference type="AlphaFoldDB" id="A0AAW0BG46"/>
<comment type="caution">
    <text evidence="1">The sequence shown here is derived from an EMBL/GenBank/DDBJ whole genome shotgun (WGS) entry which is preliminary data.</text>
</comment>
<proteinExistence type="predicted"/>